<name>A0A7C3KEK4_9CYAN</name>
<gene>
    <name evidence="1" type="ORF">ENR64_12140</name>
</gene>
<proteinExistence type="predicted"/>
<dbReference type="EMBL" id="DSRU01000173">
    <property type="protein sequence ID" value="HFM98483.1"/>
    <property type="molecule type" value="Genomic_DNA"/>
</dbReference>
<dbReference type="AlphaFoldDB" id="A0A7C3KEK4"/>
<organism evidence="1">
    <name type="scientific">Oscillatoriales cyanobacterium SpSt-418</name>
    <dbReference type="NCBI Taxonomy" id="2282169"/>
    <lineage>
        <taxon>Bacteria</taxon>
        <taxon>Bacillati</taxon>
        <taxon>Cyanobacteriota</taxon>
        <taxon>Cyanophyceae</taxon>
        <taxon>Oscillatoriophycideae</taxon>
        <taxon>Oscillatoriales</taxon>
    </lineage>
</organism>
<protein>
    <submittedName>
        <fullName evidence="1">Ketohydroxyglutarate aldolase</fullName>
    </submittedName>
</protein>
<sequence>MTKVTLTVAISEDCLDDILEIAQKLRAVGMQVNQIMDTLGVVVGSSEADQVGAIAQVEGVESVESAHSYHLSPPQSHVQ</sequence>
<reference evidence="1" key="1">
    <citation type="journal article" date="2020" name="mSystems">
        <title>Genome- and Community-Level Interaction Insights into Carbon Utilization and Element Cycling Functions of Hydrothermarchaeota in Hydrothermal Sediment.</title>
        <authorList>
            <person name="Zhou Z."/>
            <person name="Liu Y."/>
            <person name="Xu W."/>
            <person name="Pan J."/>
            <person name="Luo Z.H."/>
            <person name="Li M."/>
        </authorList>
    </citation>
    <scope>NUCLEOTIDE SEQUENCE [LARGE SCALE GENOMIC DNA]</scope>
    <source>
        <strain evidence="1">SpSt-418</strain>
    </source>
</reference>
<accession>A0A7C3KEK4</accession>
<evidence type="ECO:0000313" key="1">
    <source>
        <dbReference type="EMBL" id="HFM98483.1"/>
    </source>
</evidence>
<comment type="caution">
    <text evidence="1">The sequence shown here is derived from an EMBL/GenBank/DDBJ whole genome shotgun (WGS) entry which is preliminary data.</text>
</comment>